<sequence>MKIDNGTINFSVYEGANEFLGMAEATLPEISSMTEEIKGAGIAGSFSGPYTGQLEPMSLTLNFRSTTRAAVQLLKPIAHQIELRAAQQKWDNNAGKNIVESVKHVVVANPIKMAPGKLASASPTDGSGEYSVSYYAIFIDGKKVVEIDIINFIYYIDGVDYLEDVRKALGK</sequence>
<dbReference type="Proteomes" id="UP001198374">
    <property type="component" value="Unassembled WGS sequence"/>
</dbReference>
<protein>
    <submittedName>
        <fullName evidence="1">Phage major tail tube protein</fullName>
    </submittedName>
</protein>
<proteinExistence type="predicted"/>
<dbReference type="InterPro" id="IPR006498">
    <property type="entry name" value="Tail_tube"/>
</dbReference>
<dbReference type="EMBL" id="JAIWIY010000001">
    <property type="protein sequence ID" value="MCA2096065.1"/>
    <property type="molecule type" value="Genomic_DNA"/>
</dbReference>
<gene>
    <name evidence="1" type="ORF">LDJ82_03955</name>
</gene>
<dbReference type="RefSeq" id="WP_209773568.1">
    <property type="nucleotide sequence ID" value="NZ_JAGGLO010000004.1"/>
</dbReference>
<organism evidence="1 2">
    <name type="scientific">Anaerococcus degeneri</name>
    <dbReference type="NCBI Taxonomy" id="361500"/>
    <lineage>
        <taxon>Bacteria</taxon>
        <taxon>Bacillati</taxon>
        <taxon>Bacillota</taxon>
        <taxon>Tissierellia</taxon>
        <taxon>Tissierellales</taxon>
        <taxon>Peptoniphilaceae</taxon>
        <taxon>Anaerococcus</taxon>
    </lineage>
</organism>
<evidence type="ECO:0000313" key="2">
    <source>
        <dbReference type="Proteomes" id="UP001198374"/>
    </source>
</evidence>
<reference evidence="2" key="1">
    <citation type="submission" date="2023-07" db="EMBL/GenBank/DDBJ databases">
        <title>FDA dAtabase for Regulatory Grade micrObial Sequences (FDA-ARGOS): Supporting development and validation of Infectious Disease Dx tests.</title>
        <authorList>
            <person name="Sproer C."/>
            <person name="Gronow S."/>
            <person name="Severitt S."/>
            <person name="Schroder I."/>
            <person name="Tallon L."/>
            <person name="Sadzewicz L."/>
            <person name="Zhao X."/>
            <person name="Boylan J."/>
            <person name="Ott S."/>
            <person name="Bowen H."/>
            <person name="Vavikolanu K."/>
            <person name="Hazen T."/>
            <person name="Aluvathingal J."/>
            <person name="Nadendla S."/>
            <person name="Lowell S."/>
            <person name="Myers T."/>
            <person name="Yan Y."/>
        </authorList>
    </citation>
    <scope>NUCLEOTIDE SEQUENCE [LARGE SCALE GENOMIC DNA]</scope>
    <source>
        <strain evidence="2">FDAARGOS_1538</strain>
    </source>
</reference>
<name>A0ABS7YXB2_9FIRM</name>
<keyword evidence="2" id="KW-1185">Reference proteome</keyword>
<dbReference type="Pfam" id="PF04985">
    <property type="entry name" value="Phage_tube"/>
    <property type="match status" value="1"/>
</dbReference>
<accession>A0ABS7YXB2</accession>
<evidence type="ECO:0000313" key="1">
    <source>
        <dbReference type="EMBL" id="MCA2096065.1"/>
    </source>
</evidence>
<comment type="caution">
    <text evidence="1">The sequence shown here is derived from an EMBL/GenBank/DDBJ whole genome shotgun (WGS) entry which is preliminary data.</text>
</comment>